<feature type="transmembrane region" description="Helical" evidence="14">
    <location>
        <begin position="89"/>
        <end position="110"/>
    </location>
</feature>
<evidence type="ECO:0000256" key="8">
    <source>
        <dbReference type="ARBA" id="ARBA00023053"/>
    </source>
</evidence>
<protein>
    <recommendedName>
        <fullName evidence="19">Sodium:solute symporter</fullName>
    </recommendedName>
</protein>
<proteinExistence type="inferred from homology"/>
<dbReference type="PROSITE" id="PS00457">
    <property type="entry name" value="NA_SOLUT_SYMP_2"/>
    <property type="match status" value="1"/>
</dbReference>
<name>A0A415MZ40_9FIRM</name>
<dbReference type="PROSITE" id="PS50283">
    <property type="entry name" value="NA_SOLUT_SYMP_3"/>
    <property type="match status" value="1"/>
</dbReference>
<keyword evidence="7 14" id="KW-1133">Transmembrane helix</keyword>
<keyword evidence="6" id="KW-0769">Symport</keyword>
<keyword evidence="5 14" id="KW-0812">Transmembrane</keyword>
<evidence type="ECO:0000256" key="4">
    <source>
        <dbReference type="ARBA" id="ARBA00022475"/>
    </source>
</evidence>
<dbReference type="GO" id="GO:0005886">
    <property type="term" value="C:plasma membrane"/>
    <property type="evidence" value="ECO:0007669"/>
    <property type="project" value="UniProtKB-SubCell"/>
</dbReference>
<keyword evidence="9" id="KW-0406">Ion transport</keyword>
<dbReference type="Gene3D" id="1.20.1730.10">
    <property type="entry name" value="Sodium/glucose cotransporter"/>
    <property type="match status" value="1"/>
</dbReference>
<evidence type="ECO:0000313" key="16">
    <source>
        <dbReference type="EMBL" id="RHL87830.1"/>
    </source>
</evidence>
<dbReference type="Proteomes" id="UP000283325">
    <property type="component" value="Unassembled WGS sequence"/>
</dbReference>
<comment type="catalytic activity">
    <reaction evidence="12">
        <text>L-proline(in) + Na(+)(in) = L-proline(out) + Na(+)(out)</text>
        <dbReference type="Rhea" id="RHEA:28967"/>
        <dbReference type="ChEBI" id="CHEBI:29101"/>
        <dbReference type="ChEBI" id="CHEBI:60039"/>
    </reaction>
</comment>
<dbReference type="PANTHER" id="PTHR48086">
    <property type="entry name" value="SODIUM/PROLINE SYMPORTER-RELATED"/>
    <property type="match status" value="1"/>
</dbReference>
<feature type="transmembrane region" description="Helical" evidence="14">
    <location>
        <begin position="152"/>
        <end position="182"/>
    </location>
</feature>
<keyword evidence="3" id="KW-0813">Transport</keyword>
<evidence type="ECO:0000256" key="2">
    <source>
        <dbReference type="ARBA" id="ARBA00006434"/>
    </source>
</evidence>
<evidence type="ECO:0000256" key="12">
    <source>
        <dbReference type="ARBA" id="ARBA00033708"/>
    </source>
</evidence>
<feature type="transmembrane region" description="Helical" evidence="14">
    <location>
        <begin position="380"/>
        <end position="399"/>
    </location>
</feature>
<evidence type="ECO:0000313" key="17">
    <source>
        <dbReference type="Proteomes" id="UP000283325"/>
    </source>
</evidence>
<sequence length="505" mass="54627">MRLLRCWKNKGGVFVHISFLDIAIMVLYLVFTLFIGYYVSKKVNGFEDFALGGRSFGPFALAATFGATNFSTWSMVGKPGVVYNSGISVVWIALNACACVLAAVVFVPIYRKLRYTTMSEIFEDRYDGKVRSAISVIWVIADTMNRMGVTTYAAAVILSLLFDIPLWIVIIGTAIIVLIYTYLGGLTSVVVTDVIQFVLMWIGLFIGMIFIFKEFGGWTGLVDAVPPEIMEVVPGIEHPNGWPYIIAMTLLGFPYFITSQFVMQRGLGAKTVNVARWGILIAGLIAIPMAIMEILPGIAAKAMLDSATVASMNPDMVGPTIFMQLLPTGLLGIFFSALIAAGLSTADSALCASSSLITEDFYRKWKPNESSEKYLKVSRIVTIIMAVLGTCWALLVPKIGGALNAILNVIAITDMPIFVIIVLGLFVKKINATGALTGLIAGTVCGAIVSFTGTGGIQALATTTATSTGVSLIICLLVSYLTRRAVGEETRMNKFFNRISMPEEE</sequence>
<evidence type="ECO:0000256" key="10">
    <source>
        <dbReference type="ARBA" id="ARBA00023136"/>
    </source>
</evidence>
<reference evidence="17 18" key="1">
    <citation type="submission" date="2018-08" db="EMBL/GenBank/DDBJ databases">
        <title>A genome reference for cultivated species of the human gut microbiota.</title>
        <authorList>
            <person name="Zou Y."/>
            <person name="Xue W."/>
            <person name="Luo G."/>
        </authorList>
    </citation>
    <scope>NUCLEOTIDE SEQUENCE [LARGE SCALE GENOMIC DNA]</scope>
    <source>
        <strain evidence="15 18">AF25-11</strain>
        <strain evidence="16 17">AF36-1BH</strain>
    </source>
</reference>
<dbReference type="EMBL" id="QRPD01000006">
    <property type="protein sequence ID" value="RHL87830.1"/>
    <property type="molecule type" value="Genomic_DNA"/>
</dbReference>
<keyword evidence="11" id="KW-0739">Sodium transport</keyword>
<feature type="transmembrane region" description="Helical" evidence="14">
    <location>
        <begin position="434"/>
        <end position="453"/>
    </location>
</feature>
<keyword evidence="10 14" id="KW-0472">Membrane</keyword>
<evidence type="ECO:0000256" key="3">
    <source>
        <dbReference type="ARBA" id="ARBA00022448"/>
    </source>
</evidence>
<gene>
    <name evidence="15" type="ORF">DWY33_13415</name>
    <name evidence="16" type="ORF">DWZ98_08115</name>
</gene>
<evidence type="ECO:0000256" key="9">
    <source>
        <dbReference type="ARBA" id="ARBA00023065"/>
    </source>
</evidence>
<evidence type="ECO:0000256" key="6">
    <source>
        <dbReference type="ARBA" id="ARBA00022847"/>
    </source>
</evidence>
<evidence type="ECO:0000256" key="1">
    <source>
        <dbReference type="ARBA" id="ARBA00004651"/>
    </source>
</evidence>
<feature type="transmembrane region" description="Helical" evidence="14">
    <location>
        <begin position="274"/>
        <end position="295"/>
    </location>
</feature>
<evidence type="ECO:0008006" key="19">
    <source>
        <dbReference type="Google" id="ProtNLM"/>
    </source>
</evidence>
<dbReference type="AlphaFoldDB" id="A0A415MZ40"/>
<evidence type="ECO:0000256" key="13">
    <source>
        <dbReference type="RuleBase" id="RU362091"/>
    </source>
</evidence>
<evidence type="ECO:0000256" key="7">
    <source>
        <dbReference type="ARBA" id="ARBA00022989"/>
    </source>
</evidence>
<comment type="subcellular location">
    <subcellularLocation>
        <location evidence="1">Cell membrane</location>
        <topology evidence="1">Multi-pass membrane protein</topology>
    </subcellularLocation>
</comment>
<feature type="transmembrane region" description="Helical" evidence="14">
    <location>
        <begin position="321"/>
        <end position="343"/>
    </location>
</feature>
<evidence type="ECO:0000313" key="15">
    <source>
        <dbReference type="EMBL" id="RGR55824.1"/>
    </source>
</evidence>
<evidence type="ECO:0000256" key="11">
    <source>
        <dbReference type="ARBA" id="ARBA00023201"/>
    </source>
</evidence>
<dbReference type="PANTHER" id="PTHR48086:SF3">
    <property type="entry name" value="SODIUM_PROLINE SYMPORTER"/>
    <property type="match status" value="1"/>
</dbReference>
<dbReference type="InterPro" id="IPR001734">
    <property type="entry name" value="Na/solute_symporter"/>
</dbReference>
<evidence type="ECO:0000256" key="5">
    <source>
        <dbReference type="ARBA" id="ARBA00022692"/>
    </source>
</evidence>
<dbReference type="Pfam" id="PF00474">
    <property type="entry name" value="SSF"/>
    <property type="match status" value="1"/>
</dbReference>
<feature type="transmembrane region" description="Helical" evidence="14">
    <location>
        <begin position="12"/>
        <end position="39"/>
    </location>
</feature>
<feature type="transmembrane region" description="Helical" evidence="14">
    <location>
        <begin position="194"/>
        <end position="212"/>
    </location>
</feature>
<accession>A0A415MZ40</accession>
<dbReference type="Proteomes" id="UP000283652">
    <property type="component" value="Unassembled WGS sequence"/>
</dbReference>
<feature type="transmembrane region" description="Helical" evidence="14">
    <location>
        <begin position="242"/>
        <end position="262"/>
    </location>
</feature>
<feature type="transmembrane region" description="Helical" evidence="14">
    <location>
        <begin position="405"/>
        <end position="427"/>
    </location>
</feature>
<dbReference type="EMBL" id="QRUK01000032">
    <property type="protein sequence ID" value="RGR55824.1"/>
    <property type="molecule type" value="Genomic_DNA"/>
</dbReference>
<comment type="similarity">
    <text evidence="2 13">Belongs to the sodium:solute symporter (SSF) (TC 2.A.21) family.</text>
</comment>
<keyword evidence="8" id="KW-0915">Sodium</keyword>
<evidence type="ECO:0000313" key="18">
    <source>
        <dbReference type="Proteomes" id="UP000283652"/>
    </source>
</evidence>
<evidence type="ECO:0000256" key="14">
    <source>
        <dbReference type="SAM" id="Phobius"/>
    </source>
</evidence>
<keyword evidence="4" id="KW-1003">Cell membrane</keyword>
<dbReference type="InterPro" id="IPR050277">
    <property type="entry name" value="Sodium:Solute_Symporter"/>
</dbReference>
<comment type="caution">
    <text evidence="16">The sequence shown here is derived from an EMBL/GenBank/DDBJ whole genome shotgun (WGS) entry which is preliminary data.</text>
</comment>
<dbReference type="InterPro" id="IPR038377">
    <property type="entry name" value="Na/Glc_symporter_sf"/>
</dbReference>
<feature type="transmembrane region" description="Helical" evidence="14">
    <location>
        <begin position="59"/>
        <end position="77"/>
    </location>
</feature>
<dbReference type="GO" id="GO:0006814">
    <property type="term" value="P:sodium ion transport"/>
    <property type="evidence" value="ECO:0007669"/>
    <property type="project" value="UniProtKB-KW"/>
</dbReference>
<organism evidence="16 17">
    <name type="scientific">Dorea formicigenerans</name>
    <dbReference type="NCBI Taxonomy" id="39486"/>
    <lineage>
        <taxon>Bacteria</taxon>
        <taxon>Bacillati</taxon>
        <taxon>Bacillota</taxon>
        <taxon>Clostridia</taxon>
        <taxon>Lachnospirales</taxon>
        <taxon>Lachnospiraceae</taxon>
        <taxon>Dorea</taxon>
    </lineage>
</organism>
<feature type="transmembrane region" description="Helical" evidence="14">
    <location>
        <begin position="459"/>
        <end position="482"/>
    </location>
</feature>
<dbReference type="GO" id="GO:0015293">
    <property type="term" value="F:symporter activity"/>
    <property type="evidence" value="ECO:0007669"/>
    <property type="project" value="UniProtKB-KW"/>
</dbReference>
<dbReference type="GO" id="GO:0046942">
    <property type="term" value="P:carboxylic acid transport"/>
    <property type="evidence" value="ECO:0007669"/>
    <property type="project" value="UniProtKB-ARBA"/>
</dbReference>
<dbReference type="InterPro" id="IPR018212">
    <property type="entry name" value="Na/solute_symporter_CS"/>
</dbReference>
<dbReference type="NCBIfam" id="TIGR00813">
    <property type="entry name" value="sss"/>
    <property type="match status" value="1"/>
</dbReference>